<accession>A0A2M7T6A2</accession>
<dbReference type="Proteomes" id="UP000230956">
    <property type="component" value="Unassembled WGS sequence"/>
</dbReference>
<dbReference type="RefSeq" id="WP_286679345.1">
    <property type="nucleotide sequence ID" value="NZ_MNXI01000145.1"/>
</dbReference>
<sequence>MAANTNEQAEELDALHAEKIRAFNEKIRAMDKDELGEELELLKEDLEDVGIERRLIIGQTGVHINAVAIEAYRQSFDREASLIKDKMDLVKQALGA</sequence>
<protein>
    <submittedName>
        <fullName evidence="1">Uncharacterized protein</fullName>
    </submittedName>
</protein>
<gene>
    <name evidence="1" type="ORF">COY37_09055</name>
</gene>
<organism evidence="1 2">
    <name type="scientific">Candidatus Aquicultor secundus</name>
    <dbReference type="NCBI Taxonomy" id="1973895"/>
    <lineage>
        <taxon>Bacteria</taxon>
        <taxon>Bacillati</taxon>
        <taxon>Actinomycetota</taxon>
        <taxon>Candidatus Aquicultoria</taxon>
        <taxon>Candidatus Aquicultorales</taxon>
        <taxon>Candidatus Aquicultoraceae</taxon>
        <taxon>Candidatus Aquicultor</taxon>
    </lineage>
</organism>
<evidence type="ECO:0000313" key="2">
    <source>
        <dbReference type="Proteomes" id="UP000230956"/>
    </source>
</evidence>
<proteinExistence type="predicted"/>
<reference evidence="2" key="1">
    <citation type="submission" date="2017-09" db="EMBL/GenBank/DDBJ databases">
        <title>Depth-based differentiation of microbial function through sediment-hosted aquifers and enrichment of novel symbionts in the deep terrestrial subsurface.</title>
        <authorList>
            <person name="Probst A.J."/>
            <person name="Ladd B."/>
            <person name="Jarett J.K."/>
            <person name="Geller-Mcgrath D.E."/>
            <person name="Sieber C.M.K."/>
            <person name="Emerson J.B."/>
            <person name="Anantharaman K."/>
            <person name="Thomas B.C."/>
            <person name="Malmstrom R."/>
            <person name="Stieglmeier M."/>
            <person name="Klingl A."/>
            <person name="Woyke T."/>
            <person name="Ryan C.M."/>
            <person name="Banfield J.F."/>
        </authorList>
    </citation>
    <scope>NUCLEOTIDE SEQUENCE [LARGE SCALE GENOMIC DNA]</scope>
</reference>
<comment type="caution">
    <text evidence="1">The sequence shown here is derived from an EMBL/GenBank/DDBJ whole genome shotgun (WGS) entry which is preliminary data.</text>
</comment>
<name>A0A2M7T6A2_9ACTN</name>
<dbReference type="EMBL" id="PFNG01000212">
    <property type="protein sequence ID" value="PIZ36201.1"/>
    <property type="molecule type" value="Genomic_DNA"/>
</dbReference>
<dbReference type="AlphaFoldDB" id="A0A2M7T6A2"/>
<evidence type="ECO:0000313" key="1">
    <source>
        <dbReference type="EMBL" id="PIZ36201.1"/>
    </source>
</evidence>